<keyword evidence="3" id="KW-1185">Reference proteome</keyword>
<dbReference type="OrthoDB" id="1057137at2759"/>
<dbReference type="GeneID" id="17353650"/>
<dbReference type="OMA" id="QAQVVCF"/>
<accession>E1ZJ68</accession>
<protein>
    <recommendedName>
        <fullName evidence="1">AD domain-containing protein</fullName>
    </recommendedName>
</protein>
<dbReference type="Pfam" id="PF09793">
    <property type="entry name" value="AD"/>
    <property type="match status" value="1"/>
</dbReference>
<dbReference type="PROSITE" id="PS52001">
    <property type="entry name" value="AD"/>
    <property type="match status" value="1"/>
</dbReference>
<dbReference type="AlphaFoldDB" id="E1ZJ68"/>
<dbReference type="SMART" id="SM00995">
    <property type="entry name" value="AD"/>
    <property type="match status" value="1"/>
</dbReference>
<dbReference type="Proteomes" id="UP000008141">
    <property type="component" value="Unassembled WGS sequence"/>
</dbReference>
<organism evidence="3">
    <name type="scientific">Chlorella variabilis</name>
    <name type="common">Green alga</name>
    <dbReference type="NCBI Taxonomy" id="554065"/>
    <lineage>
        <taxon>Eukaryota</taxon>
        <taxon>Viridiplantae</taxon>
        <taxon>Chlorophyta</taxon>
        <taxon>core chlorophytes</taxon>
        <taxon>Trebouxiophyceae</taxon>
        <taxon>Chlorellales</taxon>
        <taxon>Chlorellaceae</taxon>
        <taxon>Chlorella clade</taxon>
        <taxon>Chlorella</taxon>
    </lineage>
</organism>
<evidence type="ECO:0000313" key="2">
    <source>
        <dbReference type="EMBL" id="EFN54288.1"/>
    </source>
</evidence>
<dbReference type="STRING" id="554065.E1ZJ68"/>
<dbReference type="InterPro" id="IPR047574">
    <property type="entry name" value="AD"/>
</dbReference>
<evidence type="ECO:0000313" key="3">
    <source>
        <dbReference type="Proteomes" id="UP000008141"/>
    </source>
</evidence>
<dbReference type="eggNOG" id="KOG4401">
    <property type="taxonomic scope" value="Eukaryota"/>
</dbReference>
<dbReference type="EMBL" id="GL433848">
    <property type="protein sequence ID" value="EFN54288.1"/>
    <property type="molecule type" value="Genomic_DNA"/>
</dbReference>
<gene>
    <name evidence="2" type="ORF">CHLNCDRAFT_135871</name>
</gene>
<evidence type="ECO:0000259" key="1">
    <source>
        <dbReference type="PROSITE" id="PS52001"/>
    </source>
</evidence>
<reference evidence="2 3" key="1">
    <citation type="journal article" date="2010" name="Plant Cell">
        <title>The Chlorella variabilis NC64A genome reveals adaptation to photosymbiosis, coevolution with viruses, and cryptic sex.</title>
        <authorList>
            <person name="Blanc G."/>
            <person name="Duncan G."/>
            <person name="Agarkova I."/>
            <person name="Borodovsky M."/>
            <person name="Gurnon J."/>
            <person name="Kuo A."/>
            <person name="Lindquist E."/>
            <person name="Lucas S."/>
            <person name="Pangilinan J."/>
            <person name="Polle J."/>
            <person name="Salamov A."/>
            <person name="Terry A."/>
            <person name="Yamada T."/>
            <person name="Dunigan D.D."/>
            <person name="Grigoriev I.V."/>
            <person name="Claverie J.M."/>
            <person name="Van Etten J.L."/>
        </authorList>
    </citation>
    <scope>NUCLEOTIDE SEQUENCE [LARGE SCALE GENOMIC DNA]</scope>
    <source>
        <strain evidence="2 3">NC64A</strain>
    </source>
</reference>
<proteinExistence type="predicted"/>
<dbReference type="InterPro" id="IPR019181">
    <property type="entry name" value="LSM12_ABD"/>
</dbReference>
<feature type="domain" description="AD" evidence="1">
    <location>
        <begin position="78"/>
        <end position="171"/>
    </location>
</feature>
<dbReference type="KEGG" id="cvr:CHLNCDRAFT_135871"/>
<dbReference type="RefSeq" id="XP_005846390.1">
    <property type="nucleotide sequence ID" value="XM_005846328.1"/>
</dbReference>
<dbReference type="InParanoid" id="E1ZJ68"/>
<sequence>MAGYAVGAQVQLELVLPGGGGLQTTEGTVYAYDAATDRLVLRQPGSTPFHSTLRVLKGAHVTRIVQLKPTMAVLEPLPAVDLGRCREREDKAVRAAESEAAKIGVNVSRQAQAIFDALAKTLPCRWDGDRIVVLDEIVVAPPYETCTSLHNDDAGVMRVSKVLDAERLRLQAG</sequence>
<dbReference type="FunCoup" id="E1ZJ68">
    <property type="interactions" value="1391"/>
</dbReference>
<dbReference type="InterPro" id="IPR039683">
    <property type="entry name" value="Lsm12-like"/>
</dbReference>
<dbReference type="PANTHER" id="PTHR13542">
    <property type="entry name" value="LSM12 HOMOLOG"/>
    <property type="match status" value="1"/>
</dbReference>
<name>E1ZJ68_CHLVA</name>